<keyword evidence="3" id="KW-1133">Transmembrane helix</keyword>
<comment type="subcellular location">
    <subcellularLocation>
        <location evidence="1">Membrane</location>
        <topology evidence="1">Single-pass membrane protein</topology>
    </subcellularLocation>
</comment>
<evidence type="ECO:0000313" key="5">
    <source>
        <dbReference type="EMBL" id="ETW99596.1"/>
    </source>
</evidence>
<dbReference type="CDD" id="cd03401">
    <property type="entry name" value="SPFH_prohibitin"/>
    <property type="match status" value="1"/>
</dbReference>
<feature type="compositionally biased region" description="Basic and acidic residues" evidence="2">
    <location>
        <begin position="329"/>
        <end position="344"/>
    </location>
</feature>
<feature type="transmembrane region" description="Helical" evidence="3">
    <location>
        <begin position="55"/>
        <end position="76"/>
    </location>
</feature>
<dbReference type="HOGENOM" id="CLU_796067_0_0_7"/>
<name>W4LQA6_ENTF1</name>
<dbReference type="InterPro" id="IPR036013">
    <property type="entry name" value="Band_7/SPFH_dom_sf"/>
</dbReference>
<gene>
    <name evidence="5" type="ORF">ETSY1_14390</name>
</gene>
<comment type="caution">
    <text evidence="5">The sequence shown here is derived from an EMBL/GenBank/DDBJ whole genome shotgun (WGS) entry which is preliminary data.</text>
</comment>
<feature type="transmembrane region" description="Helical" evidence="3">
    <location>
        <begin position="17"/>
        <end position="35"/>
    </location>
</feature>
<dbReference type="AlphaFoldDB" id="W4LQA6"/>
<proteinExistence type="predicted"/>
<protein>
    <recommendedName>
        <fullName evidence="4">Band 7 domain-containing protein</fullName>
    </recommendedName>
</protein>
<keyword evidence="3" id="KW-0472">Membrane</keyword>
<dbReference type="InterPro" id="IPR000163">
    <property type="entry name" value="Prohibitin"/>
</dbReference>
<feature type="domain" description="Band 7" evidence="4">
    <location>
        <begin position="75"/>
        <end position="264"/>
    </location>
</feature>
<organism evidence="5 6">
    <name type="scientific">Entotheonella factor</name>
    <dbReference type="NCBI Taxonomy" id="1429438"/>
    <lineage>
        <taxon>Bacteria</taxon>
        <taxon>Pseudomonadati</taxon>
        <taxon>Nitrospinota/Tectimicrobiota group</taxon>
        <taxon>Candidatus Tectimicrobiota</taxon>
        <taxon>Candidatus Entotheonellia</taxon>
        <taxon>Candidatus Entotheonellales</taxon>
        <taxon>Candidatus Entotheonellaceae</taxon>
        <taxon>Candidatus Entotheonella</taxon>
    </lineage>
</organism>
<accession>W4LQA6</accession>
<dbReference type="Gene3D" id="3.30.479.30">
    <property type="entry name" value="Band 7 domain"/>
    <property type="match status" value="1"/>
</dbReference>
<sequence>MFAHGGIIGNLDSLLQLMARVSWVLFTLYATYSFVMVTRNRGVRFALLRLFSFRILVPFVIVVGISLLSAALIFVYPQQAAVIVSLISPSGVRPQPVRAGLHWIFPFLENEARYPIFWQTYTMSHIPTEGEVLGDDSIRARTSDGQEVRLSSSVIFRLDFEHLVSIHIDWQDRYVHDLVRPVIRGVVRSQVSQFTVGEVNSHERKDLEIALSRLLRVQFMDKGLIMDQFLLRDINFAKEFATAIEHKQVALERQQQTVYEAQQRRNLAQGEADAIRIKAEAQAQAVELVAEALKLNPAVLTYRYIDKLSPKIRAMLVPTETPLILPTPHLDDPLDSEPEKEKAEPVMQTMSPQLPASITNP</sequence>
<dbReference type="InterPro" id="IPR001107">
    <property type="entry name" value="Band_7"/>
</dbReference>
<evidence type="ECO:0000313" key="6">
    <source>
        <dbReference type="Proteomes" id="UP000019141"/>
    </source>
</evidence>
<evidence type="ECO:0000259" key="4">
    <source>
        <dbReference type="Pfam" id="PF01145"/>
    </source>
</evidence>
<reference evidence="5 6" key="1">
    <citation type="journal article" date="2014" name="Nature">
        <title>An environmental bacterial taxon with a large and distinct metabolic repertoire.</title>
        <authorList>
            <person name="Wilson M.C."/>
            <person name="Mori T."/>
            <person name="Ruckert C."/>
            <person name="Uria A.R."/>
            <person name="Helf M.J."/>
            <person name="Takada K."/>
            <person name="Gernert C."/>
            <person name="Steffens U.A."/>
            <person name="Heycke N."/>
            <person name="Schmitt S."/>
            <person name="Rinke C."/>
            <person name="Helfrich E.J."/>
            <person name="Brachmann A.O."/>
            <person name="Gurgui C."/>
            <person name="Wakimoto T."/>
            <person name="Kracht M."/>
            <person name="Crusemann M."/>
            <person name="Hentschel U."/>
            <person name="Abe I."/>
            <person name="Matsunaga S."/>
            <person name="Kalinowski J."/>
            <person name="Takeyama H."/>
            <person name="Piel J."/>
        </authorList>
    </citation>
    <scope>NUCLEOTIDE SEQUENCE [LARGE SCALE GENOMIC DNA]</scope>
    <source>
        <strain evidence="6">TSY1</strain>
    </source>
</reference>
<keyword evidence="6" id="KW-1185">Reference proteome</keyword>
<evidence type="ECO:0000256" key="1">
    <source>
        <dbReference type="ARBA" id="ARBA00004167"/>
    </source>
</evidence>
<feature type="compositionally biased region" description="Polar residues" evidence="2">
    <location>
        <begin position="348"/>
        <end position="361"/>
    </location>
</feature>
<dbReference type="GO" id="GO:0016020">
    <property type="term" value="C:membrane"/>
    <property type="evidence" value="ECO:0007669"/>
    <property type="project" value="UniProtKB-SubCell"/>
</dbReference>
<dbReference type="PANTHER" id="PTHR23222">
    <property type="entry name" value="PROHIBITIN"/>
    <property type="match status" value="1"/>
</dbReference>
<dbReference type="SUPFAM" id="SSF117892">
    <property type="entry name" value="Band 7/SPFH domain"/>
    <property type="match status" value="1"/>
</dbReference>
<dbReference type="PANTHER" id="PTHR23222:SF0">
    <property type="entry name" value="PROHIBITIN 1"/>
    <property type="match status" value="1"/>
</dbReference>
<dbReference type="EMBL" id="AZHW01000428">
    <property type="protein sequence ID" value="ETW99596.1"/>
    <property type="molecule type" value="Genomic_DNA"/>
</dbReference>
<evidence type="ECO:0000256" key="3">
    <source>
        <dbReference type="SAM" id="Phobius"/>
    </source>
</evidence>
<evidence type="ECO:0000256" key="2">
    <source>
        <dbReference type="SAM" id="MobiDB-lite"/>
    </source>
</evidence>
<dbReference type="Pfam" id="PF01145">
    <property type="entry name" value="Band_7"/>
    <property type="match status" value="1"/>
</dbReference>
<dbReference type="Proteomes" id="UP000019141">
    <property type="component" value="Unassembled WGS sequence"/>
</dbReference>
<feature type="region of interest" description="Disordered" evidence="2">
    <location>
        <begin position="326"/>
        <end position="361"/>
    </location>
</feature>
<keyword evidence="3" id="KW-0812">Transmembrane</keyword>